<dbReference type="GO" id="GO:0003677">
    <property type="term" value="F:DNA binding"/>
    <property type="evidence" value="ECO:0007669"/>
    <property type="project" value="UniProtKB-KW"/>
</dbReference>
<gene>
    <name evidence="3" type="ORF">Q4F19_10785</name>
</gene>
<dbReference type="InterPro" id="IPR009061">
    <property type="entry name" value="DNA-bd_dom_put_sf"/>
</dbReference>
<dbReference type="InterPro" id="IPR000551">
    <property type="entry name" value="MerR-type_HTH_dom"/>
</dbReference>
<dbReference type="RefSeq" id="WP_303542795.1">
    <property type="nucleotide sequence ID" value="NZ_JAUOTP010000004.1"/>
</dbReference>
<name>A0ABT8Y956_9SPHN</name>
<organism evidence="3 4">
    <name type="scientific">Sphingomonas natans</name>
    <dbReference type="NCBI Taxonomy" id="3063330"/>
    <lineage>
        <taxon>Bacteria</taxon>
        <taxon>Pseudomonadati</taxon>
        <taxon>Pseudomonadota</taxon>
        <taxon>Alphaproteobacteria</taxon>
        <taxon>Sphingomonadales</taxon>
        <taxon>Sphingomonadaceae</taxon>
        <taxon>Sphingomonas</taxon>
    </lineage>
</organism>
<keyword evidence="4" id="KW-1185">Reference proteome</keyword>
<dbReference type="Proteomes" id="UP001169764">
    <property type="component" value="Unassembled WGS sequence"/>
</dbReference>
<proteinExistence type="predicted"/>
<protein>
    <submittedName>
        <fullName evidence="3">MerR family DNA-binding transcriptional regulator</fullName>
    </submittedName>
</protein>
<dbReference type="Gene3D" id="1.10.1660.10">
    <property type="match status" value="1"/>
</dbReference>
<dbReference type="PANTHER" id="PTHR30204:SF58">
    <property type="entry name" value="HTH-TYPE TRANSCRIPTIONAL REGULATOR YFMP"/>
    <property type="match status" value="1"/>
</dbReference>
<comment type="caution">
    <text evidence="3">The sequence shown here is derived from an EMBL/GenBank/DDBJ whole genome shotgun (WGS) entry which is preliminary data.</text>
</comment>
<dbReference type="SUPFAM" id="SSF46955">
    <property type="entry name" value="Putative DNA-binding domain"/>
    <property type="match status" value="1"/>
</dbReference>
<dbReference type="PROSITE" id="PS50937">
    <property type="entry name" value="HTH_MERR_2"/>
    <property type="match status" value="1"/>
</dbReference>
<dbReference type="EMBL" id="JAUOTP010000004">
    <property type="protein sequence ID" value="MDO6414866.1"/>
    <property type="molecule type" value="Genomic_DNA"/>
</dbReference>
<reference evidence="3" key="1">
    <citation type="submission" date="2023-07" db="EMBL/GenBank/DDBJ databases">
        <authorList>
            <person name="Kim M."/>
        </authorList>
    </citation>
    <scope>NUCLEOTIDE SEQUENCE</scope>
    <source>
        <strain evidence="3">BIUV-7</strain>
    </source>
</reference>
<evidence type="ECO:0000313" key="4">
    <source>
        <dbReference type="Proteomes" id="UP001169764"/>
    </source>
</evidence>
<dbReference type="PANTHER" id="PTHR30204">
    <property type="entry name" value="REDOX-CYCLING DRUG-SENSING TRANSCRIPTIONAL ACTIVATOR SOXR"/>
    <property type="match status" value="1"/>
</dbReference>
<dbReference type="SMART" id="SM00422">
    <property type="entry name" value="HTH_MERR"/>
    <property type="match status" value="1"/>
</dbReference>
<accession>A0ABT8Y956</accession>
<dbReference type="CDD" id="cd04776">
    <property type="entry name" value="HTH_GnyR"/>
    <property type="match status" value="1"/>
</dbReference>
<dbReference type="Pfam" id="PF13411">
    <property type="entry name" value="MerR_1"/>
    <property type="match status" value="1"/>
</dbReference>
<dbReference type="InterPro" id="IPR047057">
    <property type="entry name" value="MerR_fam"/>
</dbReference>
<keyword evidence="1 3" id="KW-0238">DNA-binding</keyword>
<evidence type="ECO:0000256" key="1">
    <source>
        <dbReference type="ARBA" id="ARBA00023125"/>
    </source>
</evidence>
<evidence type="ECO:0000259" key="2">
    <source>
        <dbReference type="PROSITE" id="PS50937"/>
    </source>
</evidence>
<sequence>MEDLRGIQQMAEQLGITQRTIRFYEDKGLIEPQRAGTTRVYTKREFARMQLILRGKSLGFSLRDIKDFLDLYDHDPAHIEQTHLLQTRVSDRITELEEQQRAIIQTLAELRLIERMALDRIRAVEG</sequence>
<evidence type="ECO:0000313" key="3">
    <source>
        <dbReference type="EMBL" id="MDO6414866.1"/>
    </source>
</evidence>
<feature type="domain" description="HTH merR-type" evidence="2">
    <location>
        <begin position="7"/>
        <end position="71"/>
    </location>
</feature>